<keyword evidence="13" id="KW-1185">Reference proteome</keyword>
<evidence type="ECO:0000256" key="5">
    <source>
        <dbReference type="ARBA" id="ARBA00023157"/>
    </source>
</evidence>
<dbReference type="SMART" id="SM00180">
    <property type="entry name" value="EGF_Lam"/>
    <property type="match status" value="5"/>
</dbReference>
<gene>
    <name evidence="12" type="ORF">HHUSO_G13876</name>
</gene>
<dbReference type="InterPro" id="IPR050440">
    <property type="entry name" value="Laminin/Netrin_ECM"/>
</dbReference>
<keyword evidence="5 8" id="KW-1015">Disulfide bond</keyword>
<dbReference type="PANTHER" id="PTHR10574:SF270">
    <property type="entry name" value="LAMININ SUBUNIT GAMMA-1"/>
    <property type="match status" value="1"/>
</dbReference>
<evidence type="ECO:0000256" key="9">
    <source>
        <dbReference type="SAM" id="Coils"/>
    </source>
</evidence>
<comment type="caution">
    <text evidence="12">The sequence shown here is derived from an EMBL/GenBank/DDBJ whole genome shotgun (WGS) entry which is preliminary data.</text>
</comment>
<feature type="domain" description="Laminin IV type A" evidence="11">
    <location>
        <begin position="224"/>
        <end position="392"/>
    </location>
</feature>
<dbReference type="PRINTS" id="PR00011">
    <property type="entry name" value="EGFLAMININ"/>
</dbReference>
<dbReference type="Proteomes" id="UP001369086">
    <property type="component" value="Unassembled WGS sequence"/>
</dbReference>
<evidence type="ECO:0000256" key="7">
    <source>
        <dbReference type="ARBA" id="ARBA00023292"/>
    </source>
</evidence>
<dbReference type="EMBL" id="JAHFZB010000011">
    <property type="protein sequence ID" value="KAK6484162.1"/>
    <property type="molecule type" value="Genomic_DNA"/>
</dbReference>
<dbReference type="CDD" id="cd00055">
    <property type="entry name" value="EGF_Lam"/>
    <property type="match status" value="5"/>
</dbReference>
<feature type="coiled-coil region" evidence="9">
    <location>
        <begin position="652"/>
        <end position="679"/>
    </location>
</feature>
<name>A0ABR0ZH89_HUSHU</name>
<dbReference type="InterPro" id="IPR000742">
    <property type="entry name" value="EGF"/>
</dbReference>
<feature type="domain" description="Laminin EGF-like" evidence="10">
    <location>
        <begin position="133"/>
        <end position="182"/>
    </location>
</feature>
<evidence type="ECO:0000313" key="12">
    <source>
        <dbReference type="EMBL" id="KAK6484162.1"/>
    </source>
</evidence>
<dbReference type="InterPro" id="IPR056863">
    <property type="entry name" value="LMN_ATRN_NET-like_EGF"/>
</dbReference>
<dbReference type="SMART" id="SM00181">
    <property type="entry name" value="EGF"/>
    <property type="match status" value="3"/>
</dbReference>
<dbReference type="SUPFAM" id="SSF57196">
    <property type="entry name" value="EGF/Laminin"/>
    <property type="match status" value="3"/>
</dbReference>
<keyword evidence="4" id="KW-0964">Secreted</keyword>
<feature type="disulfide bond" evidence="8">
    <location>
        <begin position="548"/>
        <end position="557"/>
    </location>
</feature>
<dbReference type="Pfam" id="PF24973">
    <property type="entry name" value="EGF_LMN_ATRN"/>
    <property type="match status" value="1"/>
</dbReference>
<keyword evidence="4" id="KW-0272">Extracellular matrix</keyword>
<accession>A0ABR0ZH89</accession>
<dbReference type="Pfam" id="PF00052">
    <property type="entry name" value="Laminin_B"/>
    <property type="match status" value="1"/>
</dbReference>
<keyword evidence="7 8" id="KW-0424">Laminin EGF-like domain</keyword>
<dbReference type="Pfam" id="PF00053">
    <property type="entry name" value="EGF_laminin"/>
    <property type="match status" value="5"/>
</dbReference>
<evidence type="ECO:0000259" key="11">
    <source>
        <dbReference type="PROSITE" id="PS51115"/>
    </source>
</evidence>
<dbReference type="InterPro" id="IPR002049">
    <property type="entry name" value="LE_dom"/>
</dbReference>
<protein>
    <submittedName>
        <fullName evidence="12">Laminin subunit gamma-2-like</fullName>
    </submittedName>
</protein>
<proteinExistence type="predicted"/>
<feature type="disulfide bond" evidence="8">
    <location>
        <begin position="153"/>
        <end position="162"/>
    </location>
</feature>
<organism evidence="12 13">
    <name type="scientific">Huso huso</name>
    <name type="common">Beluga</name>
    <name type="synonym">Acipenser huso</name>
    <dbReference type="NCBI Taxonomy" id="61971"/>
    <lineage>
        <taxon>Eukaryota</taxon>
        <taxon>Metazoa</taxon>
        <taxon>Chordata</taxon>
        <taxon>Craniata</taxon>
        <taxon>Vertebrata</taxon>
        <taxon>Euteleostomi</taxon>
        <taxon>Actinopterygii</taxon>
        <taxon>Chondrostei</taxon>
        <taxon>Acipenseriformes</taxon>
        <taxon>Acipenseridae</taxon>
        <taxon>Huso</taxon>
    </lineage>
</organism>
<feature type="domain" description="Laminin EGF-like" evidence="10">
    <location>
        <begin position="524"/>
        <end position="579"/>
    </location>
</feature>
<dbReference type="PANTHER" id="PTHR10574">
    <property type="entry name" value="NETRIN/LAMININ-RELATED"/>
    <property type="match status" value="1"/>
</dbReference>
<feature type="coiled-coil region" evidence="9">
    <location>
        <begin position="813"/>
        <end position="847"/>
    </location>
</feature>
<keyword evidence="2" id="KW-0732">Signal</keyword>
<comment type="caution">
    <text evidence="8">Lacks conserved residue(s) required for the propagation of feature annotation.</text>
</comment>
<keyword evidence="3" id="KW-0677">Repeat</keyword>
<keyword evidence="9" id="KW-0175">Coiled coil</keyword>
<keyword evidence="4" id="KW-0084">Basement membrane</keyword>
<keyword evidence="6" id="KW-0325">Glycoprotein</keyword>
<evidence type="ECO:0000256" key="6">
    <source>
        <dbReference type="ARBA" id="ARBA00023180"/>
    </source>
</evidence>
<evidence type="ECO:0000256" key="8">
    <source>
        <dbReference type="PROSITE-ProRule" id="PRU00460"/>
    </source>
</evidence>
<feature type="disulfide bond" evidence="8">
    <location>
        <begin position="133"/>
        <end position="145"/>
    </location>
</feature>
<dbReference type="SUPFAM" id="SSF58104">
    <property type="entry name" value="Methyl-accepting chemotaxis protein (MCP) signaling domain"/>
    <property type="match status" value="1"/>
</dbReference>
<evidence type="ECO:0000256" key="4">
    <source>
        <dbReference type="ARBA" id="ARBA00022869"/>
    </source>
</evidence>
<evidence type="ECO:0000259" key="10">
    <source>
        <dbReference type="PROSITE" id="PS50027"/>
    </source>
</evidence>
<dbReference type="PROSITE" id="PS01248">
    <property type="entry name" value="EGF_LAM_1"/>
    <property type="match status" value="1"/>
</dbReference>
<sequence>MSQHSSEGGNSYKPTPGEVKQFNQAVLIYLELTNTLANNLPHQVYCKTLCLRRSAMWSALTLWSGIFLFSLPVVHGTFRYEPDCKCNGKASHCTYDPQGYICLNCIDNTDGRNCEKCKSGFFRQRPEDRCHPCLCNTMGSLSAQCDNYGRCSCKPGVMGDKCDRCQSGSALTQAGCGGRCRSRASGLGAGNPTDCMPCFCYGHSSNCTFAEGFSAHNITSTFDNDPDGWRASFKTGSQVQFRWSPKHHDVFITSMDNNPVYLLAPDSFLGNQVLSYGQNLSFSFSVGRGGRWPSPEDVVLEGAGLRVAAPLADLGKILPCGKMSTYTFRLDEQPGSKWRPLLSTLQFHKLLNNLTAIKIRANYGEKSYGYLDNVSLESARRGAGAPATWVEKCSCPMGYRGQFCQECAPGYRRESPSSGSFSACVPCNCRGGTCDQDTGDCYSGDETPVVQCPAGTYNSPQNPRNCLRCPCAPGVSCVITPGTREVACDGCPAGTTGSRCEMCEDGYYGDPLGKRGPPRPCQRCQCNDNIDLNTVGNCDRLSGECLRCLYNTAGFHCEQCREGFYRSTSILNPAERCTPCNCNPLGSQSPQCSKNGQCQCKEGHEGTKCEQKTVCPSCYSQVKYQMERHLLKLRDTEALFRRLDTSRAPFSEMEVEKAVREAEKNIADLQRDTDQLSGSDKALLSRLAGISNTQSTQSRNLDGVSRTVDGMKALAQQYQYQVDTVKGLISSARQTVDKAKVEMRQVELPSADAGTGTNSLSGLAHEATTLADRHRTEVEGIERAAKTSSTSANEAYQLMQSVINGENKVASSIQDLNRMYDRDIATVNDLENQAARLSSAAERASHLATETFRDLSGFQMINPSSLQNEMKRLTKEAEVLQPNAEGKLSSIQKLNQEVTADESEATKLLAKGISDQQLGDQLLARANVAKAEALRALNDGQANLGKVEDVLAKLQGFNGQLNQNRKEAEEAMNKIPFIRGLVREATQTNNQAETLLGNADKDVTKAIQNARDAGDIAENTGTEAQNSQLKLNGLFNNVLTLDNDLNGLKRATLNVQDRLATAESNANRDAEAVKQATKESAAAYDSAVQAKGAVGDTLSIIKNLLNLLDQPGSVDEGRLKQLEESIADSMEKVQSQLKPRMADLELMEARQQQRITALTTDIDNILNDIQNLEEIRDEIPKGCYNTAPIERP</sequence>
<comment type="subcellular location">
    <subcellularLocation>
        <location evidence="1">Secreted</location>
        <location evidence="1">Extracellular space</location>
        <location evidence="1">Extracellular matrix</location>
        <location evidence="1">Basement membrane</location>
    </subcellularLocation>
</comment>
<evidence type="ECO:0000256" key="2">
    <source>
        <dbReference type="ARBA" id="ARBA00022729"/>
    </source>
</evidence>
<dbReference type="Gene3D" id="2.10.25.10">
    <property type="entry name" value="Laminin"/>
    <property type="match status" value="4"/>
</dbReference>
<dbReference type="PROSITE" id="PS51115">
    <property type="entry name" value="LAMININ_IVA"/>
    <property type="match status" value="1"/>
</dbReference>
<dbReference type="PROSITE" id="PS50027">
    <property type="entry name" value="EGF_LAM_2"/>
    <property type="match status" value="2"/>
</dbReference>
<dbReference type="SMART" id="SM00281">
    <property type="entry name" value="LamB"/>
    <property type="match status" value="1"/>
</dbReference>
<evidence type="ECO:0000256" key="3">
    <source>
        <dbReference type="ARBA" id="ARBA00022737"/>
    </source>
</evidence>
<evidence type="ECO:0000313" key="13">
    <source>
        <dbReference type="Proteomes" id="UP001369086"/>
    </source>
</evidence>
<evidence type="ECO:0000256" key="1">
    <source>
        <dbReference type="ARBA" id="ARBA00004302"/>
    </source>
</evidence>
<reference evidence="12 13" key="1">
    <citation type="submission" date="2021-05" db="EMBL/GenBank/DDBJ databases">
        <authorList>
            <person name="Zahm M."/>
            <person name="Klopp C."/>
            <person name="Cabau C."/>
            <person name="Kuhl H."/>
            <person name="Suciu R."/>
            <person name="Ciorpac M."/>
            <person name="Holostenco D."/>
            <person name="Gessner J."/>
            <person name="Wuertz S."/>
            <person name="Hohne C."/>
            <person name="Stock M."/>
            <person name="Gislard M."/>
            <person name="Lluch J."/>
            <person name="Milhes M."/>
            <person name="Lampietro C."/>
            <person name="Lopez Roques C."/>
            <person name="Donnadieu C."/>
            <person name="Du K."/>
            <person name="Schartl M."/>
            <person name="Guiguen Y."/>
        </authorList>
    </citation>
    <scope>NUCLEOTIDE SEQUENCE [LARGE SCALE GENOMIC DNA]</scope>
    <source>
        <strain evidence="12">Hh-F2</strain>
        <tissue evidence="12">Blood</tissue>
    </source>
</reference>
<dbReference type="InterPro" id="IPR000034">
    <property type="entry name" value="Laminin_IV"/>
</dbReference>